<dbReference type="EMBL" id="JACBKZ010000002">
    <property type="protein sequence ID" value="KAF5958420.1"/>
    <property type="molecule type" value="Genomic_DNA"/>
</dbReference>
<dbReference type="GO" id="GO:0005829">
    <property type="term" value="C:cytosol"/>
    <property type="evidence" value="ECO:0007669"/>
    <property type="project" value="TreeGrafter"/>
</dbReference>
<dbReference type="GO" id="GO:0009904">
    <property type="term" value="P:chloroplast accumulation movement"/>
    <property type="evidence" value="ECO:0007669"/>
    <property type="project" value="TreeGrafter"/>
</dbReference>
<evidence type="ECO:0000313" key="6">
    <source>
        <dbReference type="Proteomes" id="UP000593564"/>
    </source>
</evidence>
<reference evidence="6" key="1">
    <citation type="journal article" date="2020" name="Nat. Commun.">
        <title>Genome assembly of wild tea tree DASZ reveals pedigree and selection history of tea varieties.</title>
        <authorList>
            <person name="Zhang W."/>
            <person name="Zhang Y."/>
            <person name="Qiu H."/>
            <person name="Guo Y."/>
            <person name="Wan H."/>
            <person name="Zhang X."/>
            <person name="Scossa F."/>
            <person name="Alseekh S."/>
            <person name="Zhang Q."/>
            <person name="Wang P."/>
            <person name="Xu L."/>
            <person name="Schmidt M.H."/>
            <person name="Jia X."/>
            <person name="Li D."/>
            <person name="Zhu A."/>
            <person name="Guo F."/>
            <person name="Chen W."/>
            <person name="Ni D."/>
            <person name="Usadel B."/>
            <person name="Fernie A.R."/>
            <person name="Wen W."/>
        </authorList>
    </citation>
    <scope>NUCLEOTIDE SEQUENCE [LARGE SCALE GENOMIC DNA]</scope>
    <source>
        <strain evidence="6">cv. G240</strain>
    </source>
</reference>
<feature type="compositionally biased region" description="Basic and acidic residues" evidence="4">
    <location>
        <begin position="45"/>
        <end position="56"/>
    </location>
</feature>
<feature type="region of interest" description="Disordered" evidence="4">
    <location>
        <begin position="531"/>
        <end position="566"/>
    </location>
</feature>
<feature type="coiled-coil region" evidence="3">
    <location>
        <begin position="218"/>
        <end position="297"/>
    </location>
</feature>
<protein>
    <recommendedName>
        <fullName evidence="7">Protein PLASTID MOVEMENT IMPAIRED 2</fullName>
    </recommendedName>
</protein>
<evidence type="ECO:0000313" key="5">
    <source>
        <dbReference type="EMBL" id="KAF5958420.1"/>
    </source>
</evidence>
<keyword evidence="6" id="KW-1185">Reference proteome</keyword>
<comment type="similarity">
    <text evidence="1">Belongs to the WEB family.</text>
</comment>
<evidence type="ECO:0000256" key="4">
    <source>
        <dbReference type="SAM" id="MobiDB-lite"/>
    </source>
</evidence>
<name>A0A7J7I031_CAMSI</name>
<evidence type="ECO:0000256" key="3">
    <source>
        <dbReference type="SAM" id="Coils"/>
    </source>
</evidence>
<dbReference type="PANTHER" id="PTHR32054:SF2">
    <property type="entry name" value="PROTEIN PLASTID MOVEMENT IMPAIRED 2"/>
    <property type="match status" value="1"/>
</dbReference>
<feature type="coiled-coil region" evidence="3">
    <location>
        <begin position="123"/>
        <end position="185"/>
    </location>
</feature>
<feature type="compositionally biased region" description="Polar residues" evidence="4">
    <location>
        <begin position="549"/>
        <end position="563"/>
    </location>
</feature>
<gene>
    <name evidence="5" type="ORF">HYC85_005645</name>
</gene>
<organism evidence="5 6">
    <name type="scientific">Camellia sinensis</name>
    <name type="common">Tea plant</name>
    <name type="synonym">Thea sinensis</name>
    <dbReference type="NCBI Taxonomy" id="4442"/>
    <lineage>
        <taxon>Eukaryota</taxon>
        <taxon>Viridiplantae</taxon>
        <taxon>Streptophyta</taxon>
        <taxon>Embryophyta</taxon>
        <taxon>Tracheophyta</taxon>
        <taxon>Spermatophyta</taxon>
        <taxon>Magnoliopsida</taxon>
        <taxon>eudicotyledons</taxon>
        <taxon>Gunneridae</taxon>
        <taxon>Pentapetalae</taxon>
        <taxon>asterids</taxon>
        <taxon>Ericales</taxon>
        <taxon>Theaceae</taxon>
        <taxon>Camellia</taxon>
    </lineage>
</organism>
<reference evidence="5 6" key="2">
    <citation type="submission" date="2020-07" db="EMBL/GenBank/DDBJ databases">
        <title>Genome assembly of wild tea tree DASZ reveals pedigree and selection history of tea varieties.</title>
        <authorList>
            <person name="Zhang W."/>
        </authorList>
    </citation>
    <scope>NUCLEOTIDE SEQUENCE [LARGE SCALE GENOMIC DNA]</scope>
    <source>
        <strain evidence="6">cv. G240</strain>
        <tissue evidence="5">Leaf</tissue>
    </source>
</reference>
<dbReference type="GO" id="GO:0009903">
    <property type="term" value="P:chloroplast avoidance movement"/>
    <property type="evidence" value="ECO:0007669"/>
    <property type="project" value="TreeGrafter"/>
</dbReference>
<accession>A0A7J7I031</accession>
<proteinExistence type="inferred from homology"/>
<evidence type="ECO:0000256" key="2">
    <source>
        <dbReference type="ARBA" id="ARBA00023054"/>
    </source>
</evidence>
<evidence type="ECO:0000256" key="1">
    <source>
        <dbReference type="ARBA" id="ARBA00005485"/>
    </source>
</evidence>
<dbReference type="AlphaFoldDB" id="A0A7J7I031"/>
<dbReference type="PANTHER" id="PTHR32054">
    <property type="entry name" value="HEAVY CHAIN, PUTATIVE, EXPRESSED-RELATED-RELATED"/>
    <property type="match status" value="1"/>
</dbReference>
<evidence type="ECO:0008006" key="7">
    <source>
        <dbReference type="Google" id="ProtNLM"/>
    </source>
</evidence>
<sequence>MLVGMDRGELDRKKRIGSVKAAIGLYGERILEGNSSLKKNPQMDFSERPSSRTREIHQARRDIGKFDGSRRVVAESIKAQAESELANVKSTVRDLTSRIEEFNFKAKSQMRELTVANIENYQYEEVLSELEYVKQELSKLKLDMASVLEEKNRAEKETEVSNSRLSSYSSSGEALKKEIEEVNEEQVMVELARIEAVKELGVIQAQRKEEETQFSSAMVSTKDIMNNLLQEIERVKELETKLAVTTSDANMLENELKIAKEMGKSVQRNERSVMEELEATKKELASIREEASQFAASMDFIKAELKRLYEETYQMKQAEKKADVNVRTLNSKLLRAKSRLDAVSVAEIQAKTIASNLYFTHEQLKTEAEAAKKERRLICEQVTNIKEEVEKTETEIDLAEKTFFSAMQELEAVKTSESKALEDLKSLIETTMTARASTSHESLTIQISNFEYEYLAGRAAKAEEIADRKVAAAQAWIEALKASEKEILMETEMGHRKIRELREEEERKGGKLEESVSLRRVIEGELRNWREKTEKSKSMPARWSRNRKSTSSATGCMSRSGSDTLRRRRKVVPHLVKFFSSKSFERGY</sequence>
<dbReference type="Proteomes" id="UP000593564">
    <property type="component" value="Unassembled WGS sequence"/>
</dbReference>
<dbReference type="Pfam" id="PF05701">
    <property type="entry name" value="WEMBL"/>
    <property type="match status" value="1"/>
</dbReference>
<feature type="coiled-coil region" evidence="3">
    <location>
        <begin position="361"/>
        <end position="427"/>
    </location>
</feature>
<comment type="caution">
    <text evidence="5">The sequence shown here is derived from an EMBL/GenBank/DDBJ whole genome shotgun (WGS) entry which is preliminary data.</text>
</comment>
<dbReference type="InterPro" id="IPR008545">
    <property type="entry name" value="Web"/>
</dbReference>
<feature type="region of interest" description="Disordered" evidence="4">
    <location>
        <begin position="36"/>
        <end position="56"/>
    </location>
</feature>
<keyword evidence="2 3" id="KW-0175">Coiled coil</keyword>